<comment type="similarity">
    <text evidence="2">Belongs to the VPS37 family.</text>
</comment>
<evidence type="ECO:0000313" key="9">
    <source>
        <dbReference type="Proteomes" id="UP000006906"/>
    </source>
</evidence>
<feature type="compositionally biased region" description="Gly residues" evidence="7">
    <location>
        <begin position="141"/>
        <end position="156"/>
    </location>
</feature>
<dbReference type="InterPro" id="IPR009851">
    <property type="entry name" value="Mod_r"/>
</dbReference>
<dbReference type="PANTHER" id="PTHR13678:SF2">
    <property type="entry name" value="VACUOLAR PROTEIN SORTING-ASSOCIATED PROTEIN 37A"/>
    <property type="match status" value="1"/>
</dbReference>
<reference evidence="8 9" key="1">
    <citation type="journal article" date="2007" name="Science">
        <title>The Chlamydomonas genome reveals the evolution of key animal and plant functions.</title>
        <authorList>
            <person name="Merchant S.S."/>
            <person name="Prochnik S.E."/>
            <person name="Vallon O."/>
            <person name="Harris E.H."/>
            <person name="Karpowicz S.J."/>
            <person name="Witman G.B."/>
            <person name="Terry A."/>
            <person name="Salamov A."/>
            <person name="Fritz-Laylin L.K."/>
            <person name="Marechal-Drouard L."/>
            <person name="Marshall W.F."/>
            <person name="Qu L.H."/>
            <person name="Nelson D.R."/>
            <person name="Sanderfoot A.A."/>
            <person name="Spalding M.H."/>
            <person name="Kapitonov V.V."/>
            <person name="Ren Q."/>
            <person name="Ferris P."/>
            <person name="Lindquist E."/>
            <person name="Shapiro H."/>
            <person name="Lucas S.M."/>
            <person name="Grimwood J."/>
            <person name="Schmutz J."/>
            <person name="Cardol P."/>
            <person name="Cerutti H."/>
            <person name="Chanfreau G."/>
            <person name="Chen C.L."/>
            <person name="Cognat V."/>
            <person name="Croft M.T."/>
            <person name="Dent R."/>
            <person name="Dutcher S."/>
            <person name="Fernandez E."/>
            <person name="Fukuzawa H."/>
            <person name="Gonzalez-Ballester D."/>
            <person name="Gonzalez-Halphen D."/>
            <person name="Hallmann A."/>
            <person name="Hanikenne M."/>
            <person name="Hippler M."/>
            <person name="Inwood W."/>
            <person name="Jabbari K."/>
            <person name="Kalanon M."/>
            <person name="Kuras R."/>
            <person name="Lefebvre P.A."/>
            <person name="Lemaire S.D."/>
            <person name="Lobanov A.V."/>
            <person name="Lohr M."/>
            <person name="Manuell A."/>
            <person name="Meier I."/>
            <person name="Mets L."/>
            <person name="Mittag M."/>
            <person name="Mittelmeier T."/>
            <person name="Moroney J.V."/>
            <person name="Moseley J."/>
            <person name="Napoli C."/>
            <person name="Nedelcu A.M."/>
            <person name="Niyogi K."/>
            <person name="Novoselov S.V."/>
            <person name="Paulsen I.T."/>
            <person name="Pazour G."/>
            <person name="Purton S."/>
            <person name="Ral J.P."/>
            <person name="Riano-Pachon D.M."/>
            <person name="Riekhof W."/>
            <person name="Rymarquis L."/>
            <person name="Schroda M."/>
            <person name="Stern D."/>
            <person name="Umen J."/>
            <person name="Willows R."/>
            <person name="Wilson N."/>
            <person name="Zimmer S.L."/>
            <person name="Allmer J."/>
            <person name="Balk J."/>
            <person name="Bisova K."/>
            <person name="Chen C.J."/>
            <person name="Elias M."/>
            <person name="Gendler K."/>
            <person name="Hauser C."/>
            <person name="Lamb M.R."/>
            <person name="Ledford H."/>
            <person name="Long J.C."/>
            <person name="Minagawa J."/>
            <person name="Page M.D."/>
            <person name="Pan J."/>
            <person name="Pootakham W."/>
            <person name="Roje S."/>
            <person name="Rose A."/>
            <person name="Stahlberg E."/>
            <person name="Terauchi A.M."/>
            <person name="Yang P."/>
            <person name="Ball S."/>
            <person name="Bowler C."/>
            <person name="Dieckmann C.L."/>
            <person name="Gladyshev V.N."/>
            <person name="Green P."/>
            <person name="Jorgensen R."/>
            <person name="Mayfield S."/>
            <person name="Mueller-Roeber B."/>
            <person name="Rajamani S."/>
            <person name="Sayre R.T."/>
            <person name="Brokstein P."/>
            <person name="Dubchak I."/>
            <person name="Goodstein D."/>
            <person name="Hornick L."/>
            <person name="Huang Y.W."/>
            <person name="Jhaveri J."/>
            <person name="Luo Y."/>
            <person name="Martinez D."/>
            <person name="Ngau W.C."/>
            <person name="Otillar B."/>
            <person name="Poliakov A."/>
            <person name="Porter A."/>
            <person name="Szajkowski L."/>
            <person name="Werner G."/>
            <person name="Zhou K."/>
            <person name="Grigoriev I.V."/>
            <person name="Rokhsar D.S."/>
            <person name="Grossman A.R."/>
        </authorList>
    </citation>
    <scope>NUCLEOTIDE SEQUENCE [LARGE SCALE GENOMIC DNA]</scope>
    <source>
        <strain evidence="9">CC-503</strain>
    </source>
</reference>
<dbReference type="EMBL" id="CM008969">
    <property type="protein sequence ID" value="PNW79676.1"/>
    <property type="molecule type" value="Genomic_DNA"/>
</dbReference>
<dbReference type="RefSeq" id="XP_001696016.1">
    <property type="nucleotide sequence ID" value="XM_001695964.2"/>
</dbReference>
<evidence type="ECO:0000256" key="1">
    <source>
        <dbReference type="ARBA" id="ARBA00004177"/>
    </source>
</evidence>
<dbReference type="OrthoDB" id="10260857at2759"/>
<dbReference type="PANTHER" id="PTHR13678">
    <property type="entry name" value="VACUOLAR PROTEIN SORTING-ASSOCIATED PROTEIN 37"/>
    <property type="match status" value="1"/>
</dbReference>
<dbReference type="eggNOG" id="KOG3270">
    <property type="taxonomic scope" value="Eukaryota"/>
</dbReference>
<dbReference type="InParanoid" id="A8J4D6"/>
<dbReference type="GeneID" id="5721600"/>
<organism evidence="8 9">
    <name type="scientific">Chlamydomonas reinhardtii</name>
    <name type="common">Chlamydomonas smithii</name>
    <dbReference type="NCBI Taxonomy" id="3055"/>
    <lineage>
        <taxon>Eukaryota</taxon>
        <taxon>Viridiplantae</taxon>
        <taxon>Chlorophyta</taxon>
        <taxon>core chlorophytes</taxon>
        <taxon>Chlorophyceae</taxon>
        <taxon>CS clade</taxon>
        <taxon>Chlamydomonadales</taxon>
        <taxon>Chlamydomonadaceae</taxon>
        <taxon>Chlamydomonas</taxon>
    </lineage>
</organism>
<dbReference type="STRING" id="3055.A8J4D6"/>
<evidence type="ECO:0000256" key="5">
    <source>
        <dbReference type="ARBA" id="ARBA00022927"/>
    </source>
</evidence>
<dbReference type="Gene3D" id="1.10.287.660">
    <property type="entry name" value="Helix hairpin bin"/>
    <property type="match status" value="1"/>
</dbReference>
<dbReference type="PaxDb" id="3055-EDP00965"/>
<dbReference type="Proteomes" id="UP000006906">
    <property type="component" value="Chromosome 8"/>
</dbReference>
<dbReference type="GO" id="GO:0006612">
    <property type="term" value="P:protein targeting to membrane"/>
    <property type="evidence" value="ECO:0000318"/>
    <property type="project" value="GO_Central"/>
</dbReference>
<protein>
    <submittedName>
        <fullName evidence="8">Uncharacterized protein</fullName>
    </submittedName>
</protein>
<dbReference type="OMA" id="GEYAAMR"/>
<accession>A8J4D6</accession>
<evidence type="ECO:0000313" key="8">
    <source>
        <dbReference type="EMBL" id="PNW79676.1"/>
    </source>
</evidence>
<dbReference type="GO" id="GO:0000813">
    <property type="term" value="C:ESCRT I complex"/>
    <property type="evidence" value="ECO:0000318"/>
    <property type="project" value="GO_Central"/>
</dbReference>
<dbReference type="KEGG" id="cre:CHLRE_08g362550v5"/>
<dbReference type="SUPFAM" id="SSF54495">
    <property type="entry name" value="UBC-like"/>
    <property type="match status" value="1"/>
</dbReference>
<feature type="region of interest" description="Disordered" evidence="7">
    <location>
        <begin position="133"/>
        <end position="164"/>
    </location>
</feature>
<dbReference type="AlphaFoldDB" id="A8J4D6"/>
<dbReference type="SUPFAM" id="SSF140111">
    <property type="entry name" value="Endosomal sorting complex assembly domain"/>
    <property type="match status" value="1"/>
</dbReference>
<dbReference type="InterPro" id="IPR016135">
    <property type="entry name" value="UBQ-conjugating_enzyme/RWD"/>
</dbReference>
<dbReference type="PROSITE" id="PS51314">
    <property type="entry name" value="VPS37_C"/>
    <property type="match status" value="1"/>
</dbReference>
<evidence type="ECO:0000256" key="6">
    <source>
        <dbReference type="PROSITE-ProRule" id="PRU00646"/>
    </source>
</evidence>
<dbReference type="Gramene" id="PNW79676">
    <property type="protein sequence ID" value="PNW79676"/>
    <property type="gene ID" value="CHLRE_08g362550v5"/>
</dbReference>
<keyword evidence="9" id="KW-1185">Reference proteome</keyword>
<dbReference type="CDD" id="cd11685">
    <property type="entry name" value="UEV_TSG101-like"/>
    <property type="match status" value="1"/>
</dbReference>
<evidence type="ECO:0000256" key="4">
    <source>
        <dbReference type="ARBA" id="ARBA00022753"/>
    </source>
</evidence>
<comment type="subcellular location">
    <subcellularLocation>
        <location evidence="1">Endosome</location>
    </subcellularLocation>
</comment>
<evidence type="ECO:0000256" key="3">
    <source>
        <dbReference type="ARBA" id="ARBA00022448"/>
    </source>
</evidence>
<gene>
    <name evidence="8" type="ORF">CHLRE_08g362550v5</name>
</gene>
<dbReference type="GO" id="GO:0043162">
    <property type="term" value="P:ubiquitin-dependent protein catabolic process via the multivesicular body sorting pathway"/>
    <property type="evidence" value="ECO:0000318"/>
    <property type="project" value="GO_Central"/>
</dbReference>
<sequence>MLGVAGAGPPRRRDYADELTRAFPAAQLVNAEGSVIDLPFQLPNGRPTALRVSLPSHFPQDHPVLCVVVPLQHPAVDTTGRVHLRAADQWGSGTTSRRLPADLVAVVREAMALLNASDPSAAAAAAAASAAAGGNAWQPGPGAGGGAGGAGGGGAGPTDPEGFLESLSTSQLEALLCDEEALRKAAAQWLQETPAARALEDVRRQNKQLATANLSLSRSIDEARGHVAIVRSGEYAAMRSLFEDLFNRQKAIITKMGPDALLARLRQEVDESDAASDELLERFQSGSISSLEAFVDAYVAAREAFHMVDLKRQAAEHHRMVPDDLMPVWSREAVAAALGHGR</sequence>
<dbReference type="InterPro" id="IPR029012">
    <property type="entry name" value="Helix_hairpin_bin_sf"/>
</dbReference>
<dbReference type="HOGENOM" id="CLU_812230_0_0_1"/>
<evidence type="ECO:0000256" key="2">
    <source>
        <dbReference type="ARBA" id="ARBA00007617"/>
    </source>
</evidence>
<keyword evidence="4" id="KW-0967">Endosome</keyword>
<evidence type="ECO:0000256" key="7">
    <source>
        <dbReference type="SAM" id="MobiDB-lite"/>
    </source>
</evidence>
<dbReference type="InterPro" id="IPR037202">
    <property type="entry name" value="ESCRT_assembly_dom"/>
</dbReference>
<dbReference type="Pfam" id="PF07200">
    <property type="entry name" value="Mod_r"/>
    <property type="match status" value="1"/>
</dbReference>
<keyword evidence="3 6" id="KW-0813">Transport</keyword>
<name>A8J4D6_CHLRE</name>
<keyword evidence="5 6" id="KW-0653">Protein transport</keyword>
<proteinExistence type="inferred from homology"/>
<dbReference type="GO" id="GO:0006623">
    <property type="term" value="P:protein targeting to vacuole"/>
    <property type="evidence" value="ECO:0000318"/>
    <property type="project" value="GO_Central"/>
</dbReference>